<dbReference type="InterPro" id="IPR000595">
    <property type="entry name" value="cNMP-bd_dom"/>
</dbReference>
<dbReference type="Gene3D" id="1.10.10.10">
    <property type="entry name" value="Winged helix-like DNA-binding domain superfamily/Winged helix DNA-binding domain"/>
    <property type="match status" value="1"/>
</dbReference>
<dbReference type="RefSeq" id="WP_283440907.1">
    <property type="nucleotide sequence ID" value="NZ_FXUL01000002.1"/>
</dbReference>
<dbReference type="Pfam" id="PF13545">
    <property type="entry name" value="HTH_Crp_2"/>
    <property type="match status" value="1"/>
</dbReference>
<reference evidence="6 7" key="1">
    <citation type="submission" date="2017-05" db="EMBL/GenBank/DDBJ databases">
        <authorList>
            <person name="Varghese N."/>
            <person name="Submissions S."/>
        </authorList>
    </citation>
    <scope>NUCLEOTIDE SEQUENCE [LARGE SCALE GENOMIC DNA]</scope>
    <source>
        <strain evidence="6 7">DSM 26001</strain>
    </source>
</reference>
<dbReference type="InterPro" id="IPR018490">
    <property type="entry name" value="cNMP-bd_dom_sf"/>
</dbReference>
<dbReference type="PROSITE" id="PS51063">
    <property type="entry name" value="HTH_CRP_2"/>
    <property type="match status" value="1"/>
</dbReference>
<dbReference type="PANTHER" id="PTHR24567">
    <property type="entry name" value="CRP FAMILY TRANSCRIPTIONAL REGULATORY PROTEIN"/>
    <property type="match status" value="1"/>
</dbReference>
<dbReference type="SUPFAM" id="SSF51206">
    <property type="entry name" value="cAMP-binding domain-like"/>
    <property type="match status" value="1"/>
</dbReference>
<dbReference type="InterPro" id="IPR036390">
    <property type="entry name" value="WH_DNA-bd_sf"/>
</dbReference>
<evidence type="ECO:0000256" key="1">
    <source>
        <dbReference type="ARBA" id="ARBA00023015"/>
    </source>
</evidence>
<dbReference type="Gene3D" id="2.60.120.10">
    <property type="entry name" value="Jelly Rolls"/>
    <property type="match status" value="1"/>
</dbReference>
<evidence type="ECO:0000256" key="2">
    <source>
        <dbReference type="ARBA" id="ARBA00023125"/>
    </source>
</evidence>
<gene>
    <name evidence="6" type="ORF">SAMN06295970_10299</name>
</gene>
<dbReference type="Proteomes" id="UP001158049">
    <property type="component" value="Unassembled WGS sequence"/>
</dbReference>
<proteinExistence type="predicted"/>
<evidence type="ECO:0000313" key="7">
    <source>
        <dbReference type="Proteomes" id="UP001158049"/>
    </source>
</evidence>
<dbReference type="InterPro" id="IPR036388">
    <property type="entry name" value="WH-like_DNA-bd_sf"/>
</dbReference>
<keyword evidence="2" id="KW-0238">DNA-binding</keyword>
<dbReference type="InterPro" id="IPR050397">
    <property type="entry name" value="Env_Response_Regulators"/>
</dbReference>
<dbReference type="CDD" id="cd00038">
    <property type="entry name" value="CAP_ED"/>
    <property type="match status" value="1"/>
</dbReference>
<dbReference type="InterPro" id="IPR014710">
    <property type="entry name" value="RmlC-like_jellyroll"/>
</dbReference>
<evidence type="ECO:0000313" key="6">
    <source>
        <dbReference type="EMBL" id="SMP48069.1"/>
    </source>
</evidence>
<sequence>MPIPAKTDLDKAALLRESWLADLPDDVIAEAAACGSLRLYADSELVHARGDACDGFYTIASGSVRFTRATADGHTTTIAVMERPNWFGEISMFDGLPRTHDGHASGPSILLFHARTDFNRLLMRHPAIYERFARMLALRLRATFDLVEEAAVAPLAQRLARRLLELAQLQPSAMSAAVIPRGREVPLTQEELGHLLGKSRQSIAKQLRLWEHDGLIQTNYGRVFIEDPAAITAIAYPEGRRRRPAPSAAATVIPASATDPAMPLKDIS</sequence>
<organism evidence="6 7">
    <name type="scientific">Noviherbaspirillum suwonense</name>
    <dbReference type="NCBI Taxonomy" id="1224511"/>
    <lineage>
        <taxon>Bacteria</taxon>
        <taxon>Pseudomonadati</taxon>
        <taxon>Pseudomonadota</taxon>
        <taxon>Betaproteobacteria</taxon>
        <taxon>Burkholderiales</taxon>
        <taxon>Oxalobacteraceae</taxon>
        <taxon>Noviherbaspirillum</taxon>
    </lineage>
</organism>
<dbReference type="SMART" id="SM00419">
    <property type="entry name" value="HTH_CRP"/>
    <property type="match status" value="1"/>
</dbReference>
<comment type="caution">
    <text evidence="6">The sequence shown here is derived from an EMBL/GenBank/DDBJ whole genome shotgun (WGS) entry which is preliminary data.</text>
</comment>
<dbReference type="PROSITE" id="PS50042">
    <property type="entry name" value="CNMP_BINDING_3"/>
    <property type="match status" value="1"/>
</dbReference>
<feature type="domain" description="HTH crp-type" evidence="5">
    <location>
        <begin position="153"/>
        <end position="229"/>
    </location>
</feature>
<dbReference type="PANTHER" id="PTHR24567:SF74">
    <property type="entry name" value="HTH-TYPE TRANSCRIPTIONAL REGULATOR ARCR"/>
    <property type="match status" value="1"/>
</dbReference>
<protein>
    <submittedName>
        <fullName evidence="6">cAMP-binding domain of CRP or a regulatory subunit of cAMP-dependent protein kinases</fullName>
    </submittedName>
</protein>
<keyword evidence="1" id="KW-0805">Transcription regulation</keyword>
<accession>A0ABY1PU43</accession>
<evidence type="ECO:0000259" key="4">
    <source>
        <dbReference type="PROSITE" id="PS50042"/>
    </source>
</evidence>
<evidence type="ECO:0000259" key="5">
    <source>
        <dbReference type="PROSITE" id="PS51063"/>
    </source>
</evidence>
<dbReference type="SUPFAM" id="SSF46785">
    <property type="entry name" value="Winged helix' DNA-binding domain"/>
    <property type="match status" value="1"/>
</dbReference>
<feature type="domain" description="Cyclic nucleotide-binding" evidence="4">
    <location>
        <begin position="19"/>
        <end position="139"/>
    </location>
</feature>
<dbReference type="SMART" id="SM00100">
    <property type="entry name" value="cNMP"/>
    <property type="match status" value="1"/>
</dbReference>
<name>A0ABY1PU43_9BURK</name>
<keyword evidence="7" id="KW-1185">Reference proteome</keyword>
<keyword evidence="3" id="KW-0804">Transcription</keyword>
<dbReference type="InterPro" id="IPR012318">
    <property type="entry name" value="HTH_CRP"/>
</dbReference>
<evidence type="ECO:0000256" key="3">
    <source>
        <dbReference type="ARBA" id="ARBA00023163"/>
    </source>
</evidence>
<dbReference type="EMBL" id="FXUL01000002">
    <property type="protein sequence ID" value="SMP48069.1"/>
    <property type="molecule type" value="Genomic_DNA"/>
</dbReference>
<dbReference type="Pfam" id="PF00027">
    <property type="entry name" value="cNMP_binding"/>
    <property type="match status" value="1"/>
</dbReference>